<dbReference type="InterPro" id="IPR018247">
    <property type="entry name" value="EF_Hand_1_Ca_BS"/>
</dbReference>
<dbReference type="GeneID" id="42306263"/>
<dbReference type="PROSITE" id="PS00018">
    <property type="entry name" value="EF_HAND_1"/>
    <property type="match status" value="1"/>
</dbReference>
<dbReference type="OrthoDB" id="2680044at2"/>
<proteinExistence type="predicted"/>
<evidence type="ECO:0000313" key="1">
    <source>
        <dbReference type="EMBL" id="KON96404.1"/>
    </source>
</evidence>
<dbReference type="PATRIC" id="fig|47500.12.peg.1612"/>
<gene>
    <name evidence="1" type="ORF">AF333_13885</name>
    <name evidence="2" type="ORF">SAMN04487909_102157</name>
</gene>
<name>A0A0D1YIW2_ANEMI</name>
<dbReference type="EMBL" id="LGUG01000004">
    <property type="protein sequence ID" value="KON96404.1"/>
    <property type="molecule type" value="Genomic_DNA"/>
</dbReference>
<evidence type="ECO:0008006" key="5">
    <source>
        <dbReference type="Google" id="ProtNLM"/>
    </source>
</evidence>
<accession>A0A0D1YIW2</accession>
<dbReference type="RefSeq" id="WP_043064087.1">
    <property type="nucleotide sequence ID" value="NZ_BJOA01000010.1"/>
</dbReference>
<evidence type="ECO:0000313" key="3">
    <source>
        <dbReference type="Proteomes" id="UP000037269"/>
    </source>
</evidence>
<evidence type="ECO:0000313" key="4">
    <source>
        <dbReference type="Proteomes" id="UP000182836"/>
    </source>
</evidence>
<dbReference type="Proteomes" id="UP000037269">
    <property type="component" value="Unassembled WGS sequence"/>
</dbReference>
<dbReference type="AlphaFoldDB" id="A0A0D1YIW2"/>
<organism evidence="1 3">
    <name type="scientific">Aneurinibacillus migulanus</name>
    <name type="common">Bacillus migulanus</name>
    <dbReference type="NCBI Taxonomy" id="47500"/>
    <lineage>
        <taxon>Bacteria</taxon>
        <taxon>Bacillati</taxon>
        <taxon>Bacillota</taxon>
        <taxon>Bacilli</taxon>
        <taxon>Bacillales</taxon>
        <taxon>Paenibacillaceae</taxon>
        <taxon>Aneurinibacillus group</taxon>
        <taxon>Aneurinibacillus</taxon>
    </lineage>
</organism>
<protein>
    <recommendedName>
        <fullName evidence="5">EF-hand domain-containing protein</fullName>
    </recommendedName>
</protein>
<evidence type="ECO:0000313" key="2">
    <source>
        <dbReference type="EMBL" id="SDI21848.1"/>
    </source>
</evidence>
<reference evidence="2 4" key="2">
    <citation type="submission" date="2016-10" db="EMBL/GenBank/DDBJ databases">
        <authorList>
            <person name="de Groot N.N."/>
        </authorList>
    </citation>
    <scope>NUCLEOTIDE SEQUENCE [LARGE SCALE GENOMIC DNA]</scope>
    <source>
        <strain evidence="2 4">DSM 2895</strain>
    </source>
</reference>
<keyword evidence="3" id="KW-1185">Reference proteome</keyword>
<dbReference type="EMBL" id="FNED01000002">
    <property type="protein sequence ID" value="SDI21848.1"/>
    <property type="molecule type" value="Genomic_DNA"/>
</dbReference>
<dbReference type="Proteomes" id="UP000182836">
    <property type="component" value="Unassembled WGS sequence"/>
</dbReference>
<reference evidence="1 3" key="1">
    <citation type="submission" date="2015-07" db="EMBL/GenBank/DDBJ databases">
        <title>Fjat-14205 dsm 2895.</title>
        <authorList>
            <person name="Liu B."/>
            <person name="Wang J."/>
            <person name="Zhu Y."/>
            <person name="Liu G."/>
            <person name="Chen Q."/>
            <person name="Chen Z."/>
            <person name="Lan J."/>
            <person name="Che J."/>
            <person name="Ge C."/>
            <person name="Shi H."/>
            <person name="Pan Z."/>
            <person name="Liu X."/>
        </authorList>
    </citation>
    <scope>NUCLEOTIDE SEQUENCE [LARGE SCALE GENOMIC DNA]</scope>
    <source>
        <strain evidence="1 3">DSM 2895</strain>
    </source>
</reference>
<sequence length="108" mass="12560">MTSSYIDFFTDRRGKVVTCMVNTYLNDEKHYAVRIELGKEYVVQPLNALKKKHRDRRCIVIGFIQDDTGVPIDARVKFLDTNRTGRVSIRDLIASSEEKNEEENDESF</sequence>
<dbReference type="STRING" id="47500.AF333_13885"/>